<feature type="coiled-coil region" evidence="1">
    <location>
        <begin position="591"/>
        <end position="639"/>
    </location>
</feature>
<feature type="compositionally biased region" description="Low complexity" evidence="2">
    <location>
        <begin position="107"/>
        <end position="126"/>
    </location>
</feature>
<feature type="compositionally biased region" description="Basic residues" evidence="2">
    <location>
        <begin position="489"/>
        <end position="499"/>
    </location>
</feature>
<keyword evidence="3" id="KW-0812">Transmembrane</keyword>
<keyword evidence="3" id="KW-0472">Membrane</keyword>
<evidence type="ECO:0000256" key="1">
    <source>
        <dbReference type="SAM" id="Coils"/>
    </source>
</evidence>
<evidence type="ECO:0000256" key="2">
    <source>
        <dbReference type="SAM" id="MobiDB-lite"/>
    </source>
</evidence>
<feature type="compositionally biased region" description="Basic and acidic residues" evidence="2">
    <location>
        <begin position="419"/>
        <end position="431"/>
    </location>
</feature>
<evidence type="ECO:0000313" key="5">
    <source>
        <dbReference type="Proteomes" id="UP000799291"/>
    </source>
</evidence>
<keyword evidence="5" id="KW-1185">Reference proteome</keyword>
<protein>
    <submittedName>
        <fullName evidence="4">Uncharacterized protein</fullName>
    </submittedName>
</protein>
<feature type="compositionally biased region" description="Polar residues" evidence="2">
    <location>
        <begin position="375"/>
        <end position="388"/>
    </location>
</feature>
<keyword evidence="3" id="KW-1133">Transmembrane helix</keyword>
<dbReference type="OrthoDB" id="3439035at2759"/>
<feature type="region of interest" description="Disordered" evidence="2">
    <location>
        <begin position="81"/>
        <end position="210"/>
    </location>
</feature>
<sequence>MTTRRPLQPLSTLSPNVVATSYMHSTNGVANMNDPAQDDTDALGDDLSLTSKDADDDFDRVMLQARDERRLNDARHGRVQAFRNARTHPRVGVTLENLERHNASTDAPAKFESPSSSSGSALSDPAIQPPTGWGRKGRVKRNWMRTITSDEERTPEAHEHTVDRLDHREQTTPRADADDADAPRASVEDSPLSHKSSLHGTPVVSRPRSDDWDFDLNEASLIASTPYLPRNTALDDIRQREIESLLEQGVTKNRLDRIRETSPEELRRPPSSRSSPSPEKRVRTRTNSWQKISRSPAIAGEGFEHSPITVYKKSTETVGVINRQLLANAQGGSKRPSHRREDSQDLLRRLARVSSNTPSPGRNTTSRPQIAPARQPNSSSQTMVTERTPTPPSAEHSAPAVEPATGSHNKEVSAAAAETHSERARKGEEPSNSHAAPASLQEPQAEDVDATPMPAERSMLNPKTPVVTGAWIDTPRPATAARPKERVRSRSRSPKKGSPVKKIAENQPPAPIDDEPQPSSPNFVRPTLPGSVLEAVVEDARANGDRQPNDFGDSTINSLEELIAPFDDYSGVDNQDDDTLQDLHLPIGVPRNEAERRRQQELLQLHRMNERLRTARTNIRDASRGIKRCENRVDHVEETVVDGEPVRVVYRDCPCAVNGGHQSQDWSVWKGFKSLFYDERLKPKRRGWGLTILSIVLIAFLAWLVLENTACEIWCHYEYASSYKGYGITWNAPKYPYVIPTVIYRNFIKPWWRPLWAFVVFTYKTLVGCFFSYEDVDREARRETVSRVATEILLREEEERVLGMGADEVVR</sequence>
<dbReference type="EMBL" id="MU005575">
    <property type="protein sequence ID" value="KAF2687185.1"/>
    <property type="molecule type" value="Genomic_DNA"/>
</dbReference>
<feature type="transmembrane region" description="Helical" evidence="3">
    <location>
        <begin position="687"/>
        <end position="706"/>
    </location>
</feature>
<dbReference type="AlphaFoldDB" id="A0A6G1JAJ6"/>
<feature type="compositionally biased region" description="Polar residues" evidence="2">
    <location>
        <begin position="353"/>
        <end position="368"/>
    </location>
</feature>
<dbReference type="Proteomes" id="UP000799291">
    <property type="component" value="Unassembled WGS sequence"/>
</dbReference>
<accession>A0A6G1JAJ6</accession>
<proteinExistence type="predicted"/>
<feature type="region of interest" description="Disordered" evidence="2">
    <location>
        <begin position="26"/>
        <end position="55"/>
    </location>
</feature>
<keyword evidence="1" id="KW-0175">Coiled coil</keyword>
<feature type="compositionally biased region" description="Basic and acidic residues" evidence="2">
    <location>
        <begin position="148"/>
        <end position="177"/>
    </location>
</feature>
<evidence type="ECO:0000256" key="3">
    <source>
        <dbReference type="SAM" id="Phobius"/>
    </source>
</evidence>
<feature type="region of interest" description="Disordered" evidence="2">
    <location>
        <begin position="352"/>
        <end position="527"/>
    </location>
</feature>
<name>A0A6G1JAJ6_9PLEO</name>
<evidence type="ECO:0000313" key="4">
    <source>
        <dbReference type="EMBL" id="KAF2687185.1"/>
    </source>
</evidence>
<feature type="compositionally biased region" description="Basic and acidic residues" evidence="2">
    <location>
        <begin position="253"/>
        <end position="268"/>
    </location>
</feature>
<gene>
    <name evidence="4" type="ORF">K458DRAFT_415455</name>
</gene>
<feature type="region of interest" description="Disordered" evidence="2">
    <location>
        <begin position="253"/>
        <end position="300"/>
    </location>
</feature>
<feature type="non-terminal residue" evidence="4">
    <location>
        <position position="1"/>
    </location>
</feature>
<organism evidence="4 5">
    <name type="scientific">Lentithecium fluviatile CBS 122367</name>
    <dbReference type="NCBI Taxonomy" id="1168545"/>
    <lineage>
        <taxon>Eukaryota</taxon>
        <taxon>Fungi</taxon>
        <taxon>Dikarya</taxon>
        <taxon>Ascomycota</taxon>
        <taxon>Pezizomycotina</taxon>
        <taxon>Dothideomycetes</taxon>
        <taxon>Pleosporomycetidae</taxon>
        <taxon>Pleosporales</taxon>
        <taxon>Massarineae</taxon>
        <taxon>Lentitheciaceae</taxon>
        <taxon>Lentithecium</taxon>
    </lineage>
</organism>
<reference evidence="4" key="1">
    <citation type="journal article" date="2020" name="Stud. Mycol.">
        <title>101 Dothideomycetes genomes: a test case for predicting lifestyles and emergence of pathogens.</title>
        <authorList>
            <person name="Haridas S."/>
            <person name="Albert R."/>
            <person name="Binder M."/>
            <person name="Bloem J."/>
            <person name="Labutti K."/>
            <person name="Salamov A."/>
            <person name="Andreopoulos B."/>
            <person name="Baker S."/>
            <person name="Barry K."/>
            <person name="Bills G."/>
            <person name="Bluhm B."/>
            <person name="Cannon C."/>
            <person name="Castanera R."/>
            <person name="Culley D."/>
            <person name="Daum C."/>
            <person name="Ezra D."/>
            <person name="Gonzalez J."/>
            <person name="Henrissat B."/>
            <person name="Kuo A."/>
            <person name="Liang C."/>
            <person name="Lipzen A."/>
            <person name="Lutzoni F."/>
            <person name="Magnuson J."/>
            <person name="Mondo S."/>
            <person name="Nolan M."/>
            <person name="Ohm R."/>
            <person name="Pangilinan J."/>
            <person name="Park H.-J."/>
            <person name="Ramirez L."/>
            <person name="Alfaro M."/>
            <person name="Sun H."/>
            <person name="Tritt A."/>
            <person name="Yoshinaga Y."/>
            <person name="Zwiers L.-H."/>
            <person name="Turgeon B."/>
            <person name="Goodwin S."/>
            <person name="Spatafora J."/>
            <person name="Crous P."/>
            <person name="Grigoriev I."/>
        </authorList>
    </citation>
    <scope>NUCLEOTIDE SEQUENCE</scope>
    <source>
        <strain evidence="4">CBS 122367</strain>
    </source>
</reference>